<evidence type="ECO:0000313" key="4">
    <source>
        <dbReference type="Proteomes" id="UP000006352"/>
    </source>
</evidence>
<dbReference type="AlphaFoldDB" id="J4GPN2"/>
<dbReference type="PANTHER" id="PTHR28208:SF3">
    <property type="entry name" value="PHOSPHATIDATE PHOSPHATASE APP1"/>
    <property type="match status" value="1"/>
</dbReference>
<dbReference type="EMBL" id="HE797086">
    <property type="protein sequence ID" value="CCM02585.1"/>
    <property type="molecule type" value="Genomic_DNA"/>
</dbReference>
<feature type="region of interest" description="Disordered" evidence="1">
    <location>
        <begin position="606"/>
        <end position="652"/>
    </location>
</feature>
<dbReference type="Proteomes" id="UP000006352">
    <property type="component" value="Unassembled WGS sequence"/>
</dbReference>
<dbReference type="GO" id="GO:0030479">
    <property type="term" value="C:actin cortical patch"/>
    <property type="evidence" value="ECO:0007669"/>
    <property type="project" value="TreeGrafter"/>
</dbReference>
<dbReference type="FunCoup" id="J4GPN2">
    <property type="interactions" value="8"/>
</dbReference>
<evidence type="ECO:0000259" key="2">
    <source>
        <dbReference type="Pfam" id="PF09949"/>
    </source>
</evidence>
<accession>J4GPN2</accession>
<evidence type="ECO:0000313" key="3">
    <source>
        <dbReference type="EMBL" id="CCM02585.1"/>
    </source>
</evidence>
<dbReference type="InterPro" id="IPR019236">
    <property type="entry name" value="APP1_cat"/>
</dbReference>
<evidence type="ECO:0000256" key="1">
    <source>
        <dbReference type="SAM" id="MobiDB-lite"/>
    </source>
</evidence>
<gene>
    <name evidence="3" type="ORF">FIBRA_04688</name>
</gene>
<feature type="region of interest" description="Disordered" evidence="1">
    <location>
        <begin position="144"/>
        <end position="172"/>
    </location>
</feature>
<dbReference type="OrthoDB" id="2117591at2759"/>
<feature type="region of interest" description="Disordered" evidence="1">
    <location>
        <begin position="195"/>
        <end position="228"/>
    </location>
</feature>
<organism evidence="3 4">
    <name type="scientific">Fibroporia radiculosa</name>
    <dbReference type="NCBI Taxonomy" id="599839"/>
    <lineage>
        <taxon>Eukaryota</taxon>
        <taxon>Fungi</taxon>
        <taxon>Dikarya</taxon>
        <taxon>Basidiomycota</taxon>
        <taxon>Agaricomycotina</taxon>
        <taxon>Agaricomycetes</taxon>
        <taxon>Polyporales</taxon>
        <taxon>Fibroporiaceae</taxon>
        <taxon>Fibroporia</taxon>
    </lineage>
</organism>
<feature type="compositionally biased region" description="Polar residues" evidence="1">
    <location>
        <begin position="145"/>
        <end position="159"/>
    </location>
</feature>
<dbReference type="Pfam" id="PF09949">
    <property type="entry name" value="APP1_cat"/>
    <property type="match status" value="1"/>
</dbReference>
<dbReference type="GO" id="GO:0008195">
    <property type="term" value="F:phosphatidate phosphatase activity"/>
    <property type="evidence" value="ECO:0007669"/>
    <property type="project" value="InterPro"/>
</dbReference>
<dbReference type="InParanoid" id="J4GPN2"/>
<dbReference type="HOGENOM" id="CLU_017236_0_0_1"/>
<reference evidence="3 4" key="1">
    <citation type="journal article" date="2012" name="Appl. Environ. Microbiol.">
        <title>Short-read sequencing for genomic analysis of the brown rot fungus Fibroporia radiculosa.</title>
        <authorList>
            <person name="Tang J.D."/>
            <person name="Perkins A.D."/>
            <person name="Sonstegard T.S."/>
            <person name="Schroeder S.G."/>
            <person name="Burgess S.C."/>
            <person name="Diehl S.V."/>
        </authorList>
    </citation>
    <scope>NUCLEOTIDE SEQUENCE [LARGE SCALE GENOMIC DNA]</scope>
    <source>
        <strain evidence="3 4">TFFH 294</strain>
    </source>
</reference>
<name>J4GPN2_9APHY</name>
<dbReference type="RefSeq" id="XP_012181868.1">
    <property type="nucleotide sequence ID" value="XM_012326478.1"/>
</dbReference>
<dbReference type="PANTHER" id="PTHR28208">
    <property type="entry name" value="PHOSPHATIDATE PHOSPHATASE APP1"/>
    <property type="match status" value="1"/>
</dbReference>
<feature type="compositionally biased region" description="Low complexity" evidence="1">
    <location>
        <begin position="562"/>
        <end position="581"/>
    </location>
</feature>
<proteinExistence type="predicted"/>
<feature type="region of interest" description="Disordered" evidence="1">
    <location>
        <begin position="533"/>
        <end position="590"/>
    </location>
</feature>
<dbReference type="STRING" id="599839.J4GPN2"/>
<protein>
    <recommendedName>
        <fullName evidence="2">Phosphatidate phosphatase APP1 catalytic domain-containing protein</fullName>
    </recommendedName>
</protein>
<sequence>MSDEMPSWKFLANAASRSIKNYVSQRDYKRPSPITREVSLDGSSRRKTWGQWAGQKLRQVQGEPGASVENVLFFPGWATRRFHDPLANSADDAPFDVEVFVSGFASRSNGLGFGTRSGKAFLKLAKSIAALPKLTTQIPVHGYTDNWSTNKPISTSTENLIGDKQMPLPPDQMDGAAEIAALENQLRQLDVDADNASTNGETESVASSHTSHSSTVHSPISEVDLNGQGSNVSQELHKWHANLEARLHPFWASAVSSRRVRISLYATNPSLAEADGHADSAEEIFQLPLMRREVVTAMDGSFQVRFQVPWKTLCLHPQGVLLAFDDRKLEHDFYVIAELQPPSPRQSNSSPYQPPAIFPVAPVTQSISIPLSFAPVRIISDIDDTVKLAGVLSGARAVFHNVFVKDLEDSIIPGMAEWYTDMWKRGARFHYVSNGPFEIMPVLTNFFQLTRLPPGSVRLRSYGGRSLFSDLLSAPATRKRGGVLDVLDSFPQARFFLIGDSGEQDLELYASIAKERPAQILAVFVRDVGAEREMEPLDDPTGSRVLRLEEQSESGPYPFAPSMSSRSSSKSSTSRGSVIRSITDTYSAPRYAPRKPMRMYSDTEVVSGPRESTNGYFNSTSLTASPVTEEPEEMSTQSSPGVPSDRVSGDVYSGTRQYVSDVERRRSDLQMRVWRARLDIPDHIPLRIFRTPEECEEAAILLDGLTP</sequence>
<feature type="domain" description="Phosphatidate phosphatase APP1 catalytic" evidence="2">
    <location>
        <begin position="376"/>
        <end position="527"/>
    </location>
</feature>
<feature type="compositionally biased region" description="Polar residues" evidence="1">
    <location>
        <begin position="610"/>
        <end position="626"/>
    </location>
</feature>
<feature type="compositionally biased region" description="Low complexity" evidence="1">
    <location>
        <begin position="201"/>
        <end position="222"/>
    </location>
</feature>
<dbReference type="GeneID" id="24097496"/>
<keyword evidence="4" id="KW-1185">Reference proteome</keyword>
<dbReference type="InterPro" id="IPR052935">
    <property type="entry name" value="Mg2+_PAP"/>
</dbReference>